<dbReference type="Pfam" id="PF01782">
    <property type="entry name" value="RimM"/>
    <property type="match status" value="1"/>
</dbReference>
<name>K0AZD3_GOTA9</name>
<dbReference type="GO" id="GO:0006364">
    <property type="term" value="P:rRNA processing"/>
    <property type="evidence" value="ECO:0007669"/>
    <property type="project" value="UniProtKB-UniRule"/>
</dbReference>
<dbReference type="Gene3D" id="2.30.30.240">
    <property type="entry name" value="PRC-barrel domain"/>
    <property type="match status" value="1"/>
</dbReference>
<dbReference type="SUPFAM" id="SSF50447">
    <property type="entry name" value="Translation proteins"/>
    <property type="match status" value="1"/>
</dbReference>
<dbReference type="InterPro" id="IPR011033">
    <property type="entry name" value="PRC_barrel-like_sf"/>
</dbReference>
<keyword evidence="3 5" id="KW-0698">rRNA processing</keyword>
<comment type="subcellular location">
    <subcellularLocation>
        <location evidence="5">Cytoplasm</location>
    </subcellularLocation>
</comment>
<evidence type="ECO:0000256" key="4">
    <source>
        <dbReference type="ARBA" id="ARBA00023186"/>
    </source>
</evidence>
<comment type="function">
    <text evidence="5">An accessory protein needed during the final step in the assembly of 30S ribosomal subunit, possibly for assembly of the head region. Essential for efficient processing of 16S rRNA. May be needed both before and after RbfA during the maturation of 16S rRNA. It has affinity for free ribosomal 30S subunits but not for 70S ribosomes.</text>
</comment>
<dbReference type="Pfam" id="PF24986">
    <property type="entry name" value="PRC_RimM"/>
    <property type="match status" value="1"/>
</dbReference>
<dbReference type="Gene3D" id="2.40.30.60">
    <property type="entry name" value="RimM"/>
    <property type="match status" value="1"/>
</dbReference>
<accession>K0AZD3</accession>
<dbReference type="GO" id="GO:0043022">
    <property type="term" value="F:ribosome binding"/>
    <property type="evidence" value="ECO:0007669"/>
    <property type="project" value="InterPro"/>
</dbReference>
<dbReference type="STRING" id="1128398.Curi_c16210"/>
<dbReference type="PATRIC" id="fig|1128398.3.peg.1661"/>
<sequence length="165" mass="19252">MEYIQIGKIINTHGIKGDVKVLPLTDDIKRFDSLKKIFVGKDKIELEISKVWYNKQNPMLHFKGYDNINDVEKFKNSDIWIDEKDKIKLPKDSYFIHDIIGLEVYLNDDSYLGKIKEVLQPGANDVYVVENEDKQYLIPAIKDVIKEVNMQDKKIIIEPIKGLLE</sequence>
<dbReference type="RefSeq" id="WP_014967765.1">
    <property type="nucleotide sequence ID" value="NC_018664.1"/>
</dbReference>
<keyword evidence="1 5" id="KW-0963">Cytoplasm</keyword>
<organism evidence="8 9">
    <name type="scientific">Gottschalkia acidurici (strain ATCC 7906 / DSM 604 / BCRC 14475 / CIP 104303 / KCTC 5404 / NCIMB 10678 / 9a)</name>
    <name type="common">Clostridium acidurici</name>
    <dbReference type="NCBI Taxonomy" id="1128398"/>
    <lineage>
        <taxon>Bacteria</taxon>
        <taxon>Bacillati</taxon>
        <taxon>Bacillota</taxon>
        <taxon>Tissierellia</taxon>
        <taxon>Tissierellales</taxon>
        <taxon>Gottschalkiaceae</taxon>
        <taxon>Gottschalkia</taxon>
    </lineage>
</organism>
<dbReference type="KEGG" id="cad:Curi_c16210"/>
<dbReference type="GO" id="GO:0042274">
    <property type="term" value="P:ribosomal small subunit biogenesis"/>
    <property type="evidence" value="ECO:0007669"/>
    <property type="project" value="UniProtKB-UniRule"/>
</dbReference>
<dbReference type="HOGENOM" id="CLU_077636_3_2_9"/>
<evidence type="ECO:0000313" key="9">
    <source>
        <dbReference type="Proteomes" id="UP000006094"/>
    </source>
</evidence>
<evidence type="ECO:0000313" key="8">
    <source>
        <dbReference type="EMBL" id="AFS78629.1"/>
    </source>
</evidence>
<dbReference type="InterPro" id="IPR009000">
    <property type="entry name" value="Transl_B-barrel_sf"/>
</dbReference>
<keyword evidence="4 5" id="KW-0143">Chaperone</keyword>
<dbReference type="PANTHER" id="PTHR33692:SF1">
    <property type="entry name" value="RIBOSOME MATURATION FACTOR RIMM"/>
    <property type="match status" value="1"/>
</dbReference>
<comment type="subunit">
    <text evidence="5">Binds ribosomal protein uS19.</text>
</comment>
<evidence type="ECO:0000259" key="6">
    <source>
        <dbReference type="Pfam" id="PF01782"/>
    </source>
</evidence>
<proteinExistence type="inferred from homology"/>
<dbReference type="NCBIfam" id="TIGR02273">
    <property type="entry name" value="16S_RimM"/>
    <property type="match status" value="1"/>
</dbReference>
<evidence type="ECO:0000256" key="1">
    <source>
        <dbReference type="ARBA" id="ARBA00022490"/>
    </source>
</evidence>
<feature type="domain" description="Ribosome maturation factor RimM PRC barrel" evidence="7">
    <location>
        <begin position="97"/>
        <end position="162"/>
    </location>
</feature>
<dbReference type="InterPro" id="IPR002676">
    <property type="entry name" value="RimM_N"/>
</dbReference>
<evidence type="ECO:0000259" key="7">
    <source>
        <dbReference type="Pfam" id="PF24986"/>
    </source>
</evidence>
<dbReference type="Proteomes" id="UP000006094">
    <property type="component" value="Chromosome"/>
</dbReference>
<evidence type="ECO:0000256" key="5">
    <source>
        <dbReference type="HAMAP-Rule" id="MF_00014"/>
    </source>
</evidence>
<dbReference type="InterPro" id="IPR056792">
    <property type="entry name" value="PRC_RimM"/>
</dbReference>
<dbReference type="AlphaFoldDB" id="K0AZD3"/>
<dbReference type="GO" id="GO:0005737">
    <property type="term" value="C:cytoplasm"/>
    <property type="evidence" value="ECO:0007669"/>
    <property type="project" value="UniProtKB-SubCell"/>
</dbReference>
<keyword evidence="2 5" id="KW-0690">Ribosome biogenesis</keyword>
<dbReference type="OrthoDB" id="9810331at2"/>
<dbReference type="GO" id="GO:0005840">
    <property type="term" value="C:ribosome"/>
    <property type="evidence" value="ECO:0007669"/>
    <property type="project" value="InterPro"/>
</dbReference>
<dbReference type="eggNOG" id="COG0806">
    <property type="taxonomic scope" value="Bacteria"/>
</dbReference>
<dbReference type="PANTHER" id="PTHR33692">
    <property type="entry name" value="RIBOSOME MATURATION FACTOR RIMM"/>
    <property type="match status" value="1"/>
</dbReference>
<dbReference type="InterPro" id="IPR036976">
    <property type="entry name" value="RimM_N_sf"/>
</dbReference>
<keyword evidence="9" id="KW-1185">Reference proteome</keyword>
<feature type="domain" description="RimM N-terminal" evidence="6">
    <location>
        <begin position="5"/>
        <end position="84"/>
    </location>
</feature>
<dbReference type="HAMAP" id="MF_00014">
    <property type="entry name" value="Ribosome_mat_RimM"/>
    <property type="match status" value="1"/>
</dbReference>
<evidence type="ECO:0000256" key="2">
    <source>
        <dbReference type="ARBA" id="ARBA00022517"/>
    </source>
</evidence>
<dbReference type="InterPro" id="IPR011961">
    <property type="entry name" value="RimM"/>
</dbReference>
<comment type="domain">
    <text evidence="5">The PRC barrel domain binds ribosomal protein uS19.</text>
</comment>
<dbReference type="EMBL" id="CP003326">
    <property type="protein sequence ID" value="AFS78629.1"/>
    <property type="molecule type" value="Genomic_DNA"/>
</dbReference>
<dbReference type="SUPFAM" id="SSF50346">
    <property type="entry name" value="PRC-barrel domain"/>
    <property type="match status" value="1"/>
</dbReference>
<protein>
    <recommendedName>
        <fullName evidence="5">Ribosome maturation factor RimM</fullName>
    </recommendedName>
</protein>
<reference evidence="8 9" key="1">
    <citation type="journal article" date="2012" name="PLoS ONE">
        <title>The purine-utilizing bacterium Clostridium acidurici 9a: a genome-guided metabolic reconsideration.</title>
        <authorList>
            <person name="Hartwich K."/>
            <person name="Poehlein A."/>
            <person name="Daniel R."/>
        </authorList>
    </citation>
    <scope>NUCLEOTIDE SEQUENCE [LARGE SCALE GENOMIC DNA]</scope>
    <source>
        <strain evidence="9">ATCC 7906 / DSM 604 / BCRC 14475 / CIP 104303 / KCTC 5404 / NCIMB 10678 / 9a</strain>
    </source>
</reference>
<comment type="similarity">
    <text evidence="5">Belongs to the RimM family.</text>
</comment>
<evidence type="ECO:0000256" key="3">
    <source>
        <dbReference type="ARBA" id="ARBA00022552"/>
    </source>
</evidence>
<gene>
    <name evidence="5 8" type="primary">rimM</name>
    <name evidence="8" type="ordered locus">Curi_c16210</name>
</gene>